<keyword evidence="9 10" id="KW-0472">Membrane</keyword>
<keyword evidence="12" id="KW-1185">Reference proteome</keyword>
<keyword evidence="5" id="KW-0808">Transferase</keyword>
<comment type="caution">
    <text evidence="11">The sequence shown here is derived from an EMBL/GenBank/DDBJ whole genome shotgun (WGS) entry which is preliminary data.</text>
</comment>
<dbReference type="InterPro" id="IPR007315">
    <property type="entry name" value="PIG-V/Gpi18"/>
</dbReference>
<evidence type="ECO:0000256" key="1">
    <source>
        <dbReference type="ARBA" id="ARBA00004477"/>
    </source>
</evidence>
<keyword evidence="7" id="KW-0256">Endoplasmic reticulum</keyword>
<evidence type="ECO:0000256" key="10">
    <source>
        <dbReference type="SAM" id="Phobius"/>
    </source>
</evidence>
<feature type="transmembrane region" description="Helical" evidence="10">
    <location>
        <begin position="371"/>
        <end position="396"/>
    </location>
</feature>
<evidence type="ECO:0000256" key="6">
    <source>
        <dbReference type="ARBA" id="ARBA00022692"/>
    </source>
</evidence>
<name>A0ABR6BQP7_9PSEU</name>
<dbReference type="EMBL" id="JACJID010000005">
    <property type="protein sequence ID" value="MBA8928971.1"/>
    <property type="molecule type" value="Genomic_DNA"/>
</dbReference>
<keyword evidence="4" id="KW-0328">Glycosyltransferase</keyword>
<feature type="transmembrane region" description="Helical" evidence="10">
    <location>
        <begin position="324"/>
        <end position="342"/>
    </location>
</feature>
<evidence type="ECO:0000256" key="5">
    <source>
        <dbReference type="ARBA" id="ARBA00022679"/>
    </source>
</evidence>
<evidence type="ECO:0000256" key="2">
    <source>
        <dbReference type="ARBA" id="ARBA00004687"/>
    </source>
</evidence>
<evidence type="ECO:0008006" key="13">
    <source>
        <dbReference type="Google" id="ProtNLM"/>
    </source>
</evidence>
<keyword evidence="3" id="KW-0337">GPI-anchor biosynthesis</keyword>
<keyword evidence="6 10" id="KW-0812">Transmembrane</keyword>
<evidence type="ECO:0000313" key="12">
    <source>
        <dbReference type="Proteomes" id="UP000517916"/>
    </source>
</evidence>
<feature type="transmembrane region" description="Helical" evidence="10">
    <location>
        <begin position="34"/>
        <end position="52"/>
    </location>
</feature>
<feature type="transmembrane region" description="Helical" evidence="10">
    <location>
        <begin position="207"/>
        <end position="228"/>
    </location>
</feature>
<protein>
    <recommendedName>
        <fullName evidence="13">Dolichyl-phosphate-mannose-protein mannosyltransferase</fullName>
    </recommendedName>
</protein>
<dbReference type="PANTHER" id="PTHR12468:SF2">
    <property type="entry name" value="GPI MANNOSYLTRANSFERASE 2"/>
    <property type="match status" value="1"/>
</dbReference>
<proteinExistence type="predicted"/>
<comment type="pathway">
    <text evidence="2">Glycolipid biosynthesis; glycosylphosphatidylinositol-anchor biosynthesis.</text>
</comment>
<evidence type="ECO:0000256" key="8">
    <source>
        <dbReference type="ARBA" id="ARBA00022989"/>
    </source>
</evidence>
<dbReference type="Proteomes" id="UP000517916">
    <property type="component" value="Unassembled WGS sequence"/>
</dbReference>
<reference evidence="11 12" key="1">
    <citation type="submission" date="2020-08" db="EMBL/GenBank/DDBJ databases">
        <title>Genomic Encyclopedia of Archaeal and Bacterial Type Strains, Phase II (KMG-II): from individual species to whole genera.</title>
        <authorList>
            <person name="Goeker M."/>
        </authorList>
    </citation>
    <scope>NUCLEOTIDE SEQUENCE [LARGE SCALE GENOMIC DNA]</scope>
    <source>
        <strain evidence="11 12">DSM 43850</strain>
    </source>
</reference>
<feature type="transmembrane region" description="Helical" evidence="10">
    <location>
        <begin position="237"/>
        <end position="255"/>
    </location>
</feature>
<feature type="transmembrane region" description="Helical" evidence="10">
    <location>
        <begin position="123"/>
        <end position="142"/>
    </location>
</feature>
<keyword evidence="8 10" id="KW-1133">Transmembrane helix</keyword>
<evidence type="ECO:0000256" key="4">
    <source>
        <dbReference type="ARBA" id="ARBA00022676"/>
    </source>
</evidence>
<dbReference type="PANTHER" id="PTHR12468">
    <property type="entry name" value="GPI MANNOSYLTRANSFERASE 2"/>
    <property type="match status" value="1"/>
</dbReference>
<evidence type="ECO:0000256" key="9">
    <source>
        <dbReference type="ARBA" id="ARBA00023136"/>
    </source>
</evidence>
<sequence>MSATEMTRPPVVGATRPVSETATWRQVLRLTAPALVFLSVRGVGLLVLAWMAERNHRTVTAALTSWDGHWYLGLASGGYDGAPADLVDAHGRHNPDNLLAFFPGYPTVVRLFANLPGLSLVDAAFLVTVLSGLVCSYGLLRLGTRVTGGSRRAGLLLVALFAASPMAVTLSMTYSEAMFCALAAWALVGVLERNWPLAGLCCAAAGLVRPTAGALVLAVGLAALVAVLRRQDGWRPWLGGLLAPLGLVGYLLWVASRTGRLDGWFEVQRQGWGSVFDGGGATIRFALDALASGRSVLEVITVGLVVLAIALVVVCLRRGVQWPLVVYAVGVLAMDLGANGLMNSKARLMVPAFTLLLPIVVGLAKRRPGTVLLTVASVAVASAWFGAYSLTAWPYAI</sequence>
<evidence type="ECO:0000256" key="3">
    <source>
        <dbReference type="ARBA" id="ARBA00022502"/>
    </source>
</evidence>
<gene>
    <name evidence="11" type="ORF">BC739_006189</name>
</gene>
<accession>A0ABR6BQP7</accession>
<feature type="transmembrane region" description="Helical" evidence="10">
    <location>
        <begin position="296"/>
        <end position="317"/>
    </location>
</feature>
<evidence type="ECO:0000313" key="11">
    <source>
        <dbReference type="EMBL" id="MBA8928971.1"/>
    </source>
</evidence>
<feature type="transmembrane region" description="Helical" evidence="10">
    <location>
        <begin position="348"/>
        <end position="364"/>
    </location>
</feature>
<feature type="transmembrane region" description="Helical" evidence="10">
    <location>
        <begin position="154"/>
        <end position="187"/>
    </location>
</feature>
<organism evidence="11 12">
    <name type="scientific">Kutzneria viridogrisea</name>
    <dbReference type="NCBI Taxonomy" id="47990"/>
    <lineage>
        <taxon>Bacteria</taxon>
        <taxon>Bacillati</taxon>
        <taxon>Actinomycetota</taxon>
        <taxon>Actinomycetes</taxon>
        <taxon>Pseudonocardiales</taxon>
        <taxon>Pseudonocardiaceae</taxon>
        <taxon>Kutzneria</taxon>
    </lineage>
</organism>
<comment type="subcellular location">
    <subcellularLocation>
        <location evidence="1">Endoplasmic reticulum membrane</location>
        <topology evidence="1">Multi-pass membrane protein</topology>
    </subcellularLocation>
</comment>
<evidence type="ECO:0000256" key="7">
    <source>
        <dbReference type="ARBA" id="ARBA00022824"/>
    </source>
</evidence>
<dbReference type="RefSeq" id="WP_318296740.1">
    <property type="nucleotide sequence ID" value="NZ_BAAABQ010000022.1"/>
</dbReference>